<sequence>MSDADRIAVLEGEVKRLEQHLTALASPTPPSSGEAHQFDTGRIDTLEWELRRLKASRSTRYLTRLVSQAPPAAGEVYLFDATAGRMKPGAPTPAAHKDSHETAGADEINDVDINAGTIDGVTIGGAAAPTVTDLGTVTTCDIDGGSIDGVTIGGAAAPTVTDLGTVT</sequence>
<reference evidence="1" key="1">
    <citation type="journal article" date="2014" name="Front. Microbiol.">
        <title>High frequency of phylogenetically diverse reductive dehalogenase-homologous genes in deep subseafloor sedimentary metagenomes.</title>
        <authorList>
            <person name="Kawai M."/>
            <person name="Futagami T."/>
            <person name="Toyoda A."/>
            <person name="Takaki Y."/>
            <person name="Nishi S."/>
            <person name="Hori S."/>
            <person name="Arai W."/>
            <person name="Tsubouchi T."/>
            <person name="Morono Y."/>
            <person name="Uchiyama I."/>
            <person name="Ito T."/>
            <person name="Fujiyama A."/>
            <person name="Inagaki F."/>
            <person name="Takami H."/>
        </authorList>
    </citation>
    <scope>NUCLEOTIDE SEQUENCE</scope>
    <source>
        <strain evidence="1">Expedition CK06-06</strain>
    </source>
</reference>
<protein>
    <submittedName>
        <fullName evidence="1">Uncharacterized protein</fullName>
    </submittedName>
</protein>
<evidence type="ECO:0000313" key="1">
    <source>
        <dbReference type="EMBL" id="GAG40211.1"/>
    </source>
</evidence>
<gene>
    <name evidence="1" type="ORF">S01H1_71311</name>
</gene>
<proteinExistence type="predicted"/>
<name>X0YU97_9ZZZZ</name>
<dbReference type="AlphaFoldDB" id="X0YU97"/>
<feature type="non-terminal residue" evidence="1">
    <location>
        <position position="167"/>
    </location>
</feature>
<organism evidence="1">
    <name type="scientific">marine sediment metagenome</name>
    <dbReference type="NCBI Taxonomy" id="412755"/>
    <lineage>
        <taxon>unclassified sequences</taxon>
        <taxon>metagenomes</taxon>
        <taxon>ecological metagenomes</taxon>
    </lineage>
</organism>
<accession>X0YU97</accession>
<comment type="caution">
    <text evidence="1">The sequence shown here is derived from an EMBL/GenBank/DDBJ whole genome shotgun (WGS) entry which is preliminary data.</text>
</comment>
<dbReference type="EMBL" id="BARS01047478">
    <property type="protein sequence ID" value="GAG40211.1"/>
    <property type="molecule type" value="Genomic_DNA"/>
</dbReference>